<dbReference type="InterPro" id="IPR036259">
    <property type="entry name" value="MFS_trans_sf"/>
</dbReference>
<feature type="transmembrane region" description="Helical" evidence="9">
    <location>
        <begin position="382"/>
        <end position="404"/>
    </location>
</feature>
<accession>A0A9C7Q0F8</accession>
<feature type="transmembrane region" description="Helical" evidence="9">
    <location>
        <begin position="229"/>
        <end position="250"/>
    </location>
</feature>
<feature type="region of interest" description="Disordered" evidence="8">
    <location>
        <begin position="1"/>
        <end position="51"/>
    </location>
</feature>
<dbReference type="InterPro" id="IPR020846">
    <property type="entry name" value="MFS_dom"/>
</dbReference>
<evidence type="ECO:0000256" key="8">
    <source>
        <dbReference type="SAM" id="MobiDB-lite"/>
    </source>
</evidence>
<feature type="domain" description="Major facilitator superfamily (MFS) profile" evidence="10">
    <location>
        <begin position="76"/>
        <end position="504"/>
    </location>
</feature>
<evidence type="ECO:0000256" key="3">
    <source>
        <dbReference type="ARBA" id="ARBA00022448"/>
    </source>
</evidence>
<evidence type="ECO:0000256" key="6">
    <source>
        <dbReference type="ARBA" id="ARBA00023136"/>
    </source>
</evidence>
<comment type="similarity">
    <text evidence="2 7">Belongs to the major facilitator superfamily. Sugar transporter (TC 2.A.1.1) family.</text>
</comment>
<evidence type="ECO:0000256" key="9">
    <source>
        <dbReference type="SAM" id="Phobius"/>
    </source>
</evidence>
<feature type="transmembrane region" description="Helical" evidence="9">
    <location>
        <begin position="200"/>
        <end position="223"/>
    </location>
</feature>
<dbReference type="FunFam" id="1.20.1250.20:FF:000134">
    <property type="entry name" value="MFS sugar transporter protein"/>
    <property type="match status" value="1"/>
</dbReference>
<evidence type="ECO:0000256" key="2">
    <source>
        <dbReference type="ARBA" id="ARBA00010992"/>
    </source>
</evidence>
<dbReference type="PROSITE" id="PS00216">
    <property type="entry name" value="SUGAR_TRANSPORT_1"/>
    <property type="match status" value="2"/>
</dbReference>
<feature type="transmembrane region" description="Helical" evidence="9">
    <location>
        <begin position="448"/>
        <end position="469"/>
    </location>
</feature>
<feature type="transmembrane region" description="Helical" evidence="9">
    <location>
        <begin position="316"/>
        <end position="335"/>
    </location>
</feature>
<evidence type="ECO:0000256" key="5">
    <source>
        <dbReference type="ARBA" id="ARBA00022989"/>
    </source>
</evidence>
<feature type="transmembrane region" description="Helical" evidence="9">
    <location>
        <begin position="72"/>
        <end position="102"/>
    </location>
</feature>
<dbReference type="Gene3D" id="1.20.1250.20">
    <property type="entry name" value="MFS general substrate transporter like domains"/>
    <property type="match status" value="1"/>
</dbReference>
<organism evidence="11 12">
    <name type="scientific">Galdieria partita</name>
    <dbReference type="NCBI Taxonomy" id="83374"/>
    <lineage>
        <taxon>Eukaryota</taxon>
        <taxon>Rhodophyta</taxon>
        <taxon>Bangiophyceae</taxon>
        <taxon>Galdieriales</taxon>
        <taxon>Galdieriaceae</taxon>
        <taxon>Galdieria</taxon>
    </lineage>
</organism>
<dbReference type="GO" id="GO:0016020">
    <property type="term" value="C:membrane"/>
    <property type="evidence" value="ECO:0007669"/>
    <property type="project" value="UniProtKB-SubCell"/>
</dbReference>
<dbReference type="GO" id="GO:0022857">
    <property type="term" value="F:transmembrane transporter activity"/>
    <property type="evidence" value="ECO:0007669"/>
    <property type="project" value="InterPro"/>
</dbReference>
<dbReference type="Pfam" id="PF00083">
    <property type="entry name" value="Sugar_tr"/>
    <property type="match status" value="1"/>
</dbReference>
<evidence type="ECO:0000256" key="4">
    <source>
        <dbReference type="ARBA" id="ARBA00022692"/>
    </source>
</evidence>
<dbReference type="SUPFAM" id="SSF103473">
    <property type="entry name" value="MFS general substrate transporter"/>
    <property type="match status" value="1"/>
</dbReference>
<keyword evidence="6 9" id="KW-0472">Membrane</keyword>
<evidence type="ECO:0000313" key="12">
    <source>
        <dbReference type="Proteomes" id="UP001061958"/>
    </source>
</evidence>
<keyword evidence="5 9" id="KW-1133">Transmembrane helix</keyword>
<keyword evidence="12" id="KW-1185">Reference proteome</keyword>
<sequence>MSESQLVRSQVANQSRDKDEDYFSNTAMYSSETLEDGEKETQQGPTEEELQAPDLQRKGWDVTCLTKNPKNFAIMVGVLSSVGAVLYGLDVSLISGVLLFVVSDLSLTSHQSSLVSSGMALGAIGGGFLGIVLVEYAGRKRSILIACVLYTVGALMEALAPSFGVLISGRLVLGLGVGIEYDAIPLYISESSPKNRRGDLVALFQLMAFFGVMLGYVVDAIFANVSGSWRFMFGSSIVFSVAYFLLMLVFPESPRWLMKRGRERDALRNWKYMRGFAPEERLEYVNMVEVVRTELEASRQRIIWLDFIRVPELRYAVIYAISMIFLQQFSGVNSIEYYLGTLYEAIGMSKLDSVYMSLINGGCLFISTLPAVFLMDKVGRRPLVLLLAPFTVIGLAIAGASTYIKHKNGHVAAYTLGMVIYDLFWGSALGAVPIAVNSEVYPQYLRTNGMSIAVIATFIGTFTTTYTFSRMVKSMTQLGTLLGFYGGVTFVGWAICILFMPETKDLTLEQIRQVFLKGPLGIAKENKRILSIQFGNAVNKVKSLFGTSS</sequence>
<feature type="transmembrane region" description="Helical" evidence="9">
    <location>
        <begin position="143"/>
        <end position="165"/>
    </location>
</feature>
<dbReference type="InterPro" id="IPR003663">
    <property type="entry name" value="Sugar/inositol_transpt"/>
</dbReference>
<dbReference type="InterPro" id="IPR005828">
    <property type="entry name" value="MFS_sugar_transport-like"/>
</dbReference>
<comment type="subcellular location">
    <subcellularLocation>
        <location evidence="1">Membrane</location>
        <topology evidence="1">Multi-pass membrane protein</topology>
    </subcellularLocation>
</comment>
<reference evidence="11" key="2">
    <citation type="submission" date="2022-01" db="EMBL/GenBank/DDBJ databases">
        <authorList>
            <person name="Hirooka S."/>
            <person name="Miyagishima S.Y."/>
        </authorList>
    </citation>
    <scope>NUCLEOTIDE SEQUENCE</scope>
    <source>
        <strain evidence="11">NBRC 102759</strain>
    </source>
</reference>
<evidence type="ECO:0000256" key="7">
    <source>
        <dbReference type="RuleBase" id="RU003346"/>
    </source>
</evidence>
<keyword evidence="3 7" id="KW-0813">Transport</keyword>
<dbReference type="PRINTS" id="PR00171">
    <property type="entry name" value="SUGRTRNSPORT"/>
</dbReference>
<dbReference type="InterPro" id="IPR050814">
    <property type="entry name" value="Myo-inositol_Transporter"/>
</dbReference>
<proteinExistence type="inferred from homology"/>
<gene>
    <name evidence="11" type="ORF">GpartN1_g6039.t1</name>
</gene>
<dbReference type="EMBL" id="BQMJ01000053">
    <property type="protein sequence ID" value="GJQ14248.1"/>
    <property type="molecule type" value="Genomic_DNA"/>
</dbReference>
<dbReference type="PROSITE" id="PS50850">
    <property type="entry name" value="MFS"/>
    <property type="match status" value="1"/>
</dbReference>
<name>A0A9C7Q0F8_9RHOD</name>
<evidence type="ECO:0000313" key="11">
    <source>
        <dbReference type="EMBL" id="GJQ14248.1"/>
    </source>
</evidence>
<comment type="caution">
    <text evidence="11">The sequence shown here is derived from an EMBL/GenBank/DDBJ whole genome shotgun (WGS) entry which is preliminary data.</text>
</comment>
<feature type="transmembrane region" description="Helical" evidence="9">
    <location>
        <begin position="481"/>
        <end position="500"/>
    </location>
</feature>
<evidence type="ECO:0000256" key="1">
    <source>
        <dbReference type="ARBA" id="ARBA00004141"/>
    </source>
</evidence>
<dbReference type="Proteomes" id="UP001061958">
    <property type="component" value="Unassembled WGS sequence"/>
</dbReference>
<evidence type="ECO:0000259" key="10">
    <source>
        <dbReference type="PROSITE" id="PS50850"/>
    </source>
</evidence>
<feature type="transmembrane region" description="Helical" evidence="9">
    <location>
        <begin position="114"/>
        <end position="136"/>
    </location>
</feature>
<dbReference type="InterPro" id="IPR005829">
    <property type="entry name" value="Sugar_transporter_CS"/>
</dbReference>
<dbReference type="PANTHER" id="PTHR48020">
    <property type="entry name" value="PROTON MYO-INOSITOL COTRANSPORTER"/>
    <property type="match status" value="1"/>
</dbReference>
<dbReference type="AlphaFoldDB" id="A0A9C7Q0F8"/>
<protein>
    <recommendedName>
        <fullName evidence="10">Major facilitator superfamily (MFS) profile domain-containing protein</fullName>
    </recommendedName>
</protein>
<dbReference type="PANTHER" id="PTHR48020:SF9">
    <property type="entry name" value="MAJOR FACILITATOR SUPERFAMILY (MFS) PROFILE DOMAIN-CONTAINING PROTEIN"/>
    <property type="match status" value="1"/>
</dbReference>
<dbReference type="NCBIfam" id="TIGR00879">
    <property type="entry name" value="SP"/>
    <property type="match status" value="1"/>
</dbReference>
<reference evidence="11" key="1">
    <citation type="journal article" date="2022" name="Proc. Natl. Acad. Sci. U.S.A.">
        <title>Life cycle and functional genomics of the unicellular red alga Galdieria for elucidating algal and plant evolution and industrial use.</title>
        <authorList>
            <person name="Hirooka S."/>
            <person name="Itabashi T."/>
            <person name="Ichinose T.M."/>
            <person name="Onuma R."/>
            <person name="Fujiwara T."/>
            <person name="Yamashita S."/>
            <person name="Jong L.W."/>
            <person name="Tomita R."/>
            <person name="Iwane A.H."/>
            <person name="Miyagishima S.Y."/>
        </authorList>
    </citation>
    <scope>NUCLEOTIDE SEQUENCE</scope>
    <source>
        <strain evidence="11">NBRC 102759</strain>
    </source>
</reference>
<feature type="transmembrane region" description="Helical" evidence="9">
    <location>
        <begin position="171"/>
        <end position="188"/>
    </location>
</feature>
<feature type="transmembrane region" description="Helical" evidence="9">
    <location>
        <begin position="416"/>
        <end position="436"/>
    </location>
</feature>
<dbReference type="PROSITE" id="PS00217">
    <property type="entry name" value="SUGAR_TRANSPORT_2"/>
    <property type="match status" value="1"/>
</dbReference>
<keyword evidence="4 9" id="KW-0812">Transmembrane</keyword>
<dbReference type="OrthoDB" id="2544694at2759"/>
<feature type="compositionally biased region" description="Polar residues" evidence="8">
    <location>
        <begin position="1"/>
        <end position="14"/>
    </location>
</feature>
<feature type="transmembrane region" description="Helical" evidence="9">
    <location>
        <begin position="355"/>
        <end position="375"/>
    </location>
</feature>
<feature type="compositionally biased region" description="Polar residues" evidence="8">
    <location>
        <begin position="23"/>
        <end position="32"/>
    </location>
</feature>